<evidence type="ECO:0000256" key="3">
    <source>
        <dbReference type="ARBA" id="ARBA00022989"/>
    </source>
</evidence>
<feature type="compositionally biased region" description="Basic and acidic residues" evidence="6">
    <location>
        <begin position="370"/>
        <end position="382"/>
    </location>
</feature>
<evidence type="ECO:0000256" key="2">
    <source>
        <dbReference type="ARBA" id="ARBA00022692"/>
    </source>
</evidence>
<dbReference type="InterPro" id="IPR052337">
    <property type="entry name" value="SAT4-like"/>
</dbReference>
<dbReference type="AlphaFoldDB" id="A0A6A5TGD2"/>
<evidence type="ECO:0000313" key="10">
    <source>
        <dbReference type="Proteomes" id="UP000800035"/>
    </source>
</evidence>
<evidence type="ECO:0000256" key="4">
    <source>
        <dbReference type="ARBA" id="ARBA00023136"/>
    </source>
</evidence>
<comment type="similarity">
    <text evidence="5">Belongs to the SAT4 family.</text>
</comment>
<dbReference type="Proteomes" id="UP000800035">
    <property type="component" value="Unassembled WGS sequence"/>
</dbReference>
<dbReference type="PANTHER" id="PTHR33048:SF129">
    <property type="entry name" value="INTEGRAL MEMBRANE PROTEIN-RELATED"/>
    <property type="match status" value="1"/>
</dbReference>
<evidence type="ECO:0000259" key="8">
    <source>
        <dbReference type="Pfam" id="PF20684"/>
    </source>
</evidence>
<feature type="compositionally biased region" description="Polar residues" evidence="6">
    <location>
        <begin position="383"/>
        <end position="397"/>
    </location>
</feature>
<evidence type="ECO:0000256" key="1">
    <source>
        <dbReference type="ARBA" id="ARBA00004141"/>
    </source>
</evidence>
<protein>
    <recommendedName>
        <fullName evidence="8">Rhodopsin domain-containing protein</fullName>
    </recommendedName>
</protein>
<dbReference type="Pfam" id="PF20684">
    <property type="entry name" value="Fung_rhodopsin"/>
    <property type="match status" value="1"/>
</dbReference>
<feature type="region of interest" description="Disordered" evidence="6">
    <location>
        <begin position="352"/>
        <end position="397"/>
    </location>
</feature>
<gene>
    <name evidence="9" type="ORF">CC80DRAFT_539442</name>
</gene>
<sequence length="397" mass="43683">MVPLPLLVLRQFSQVPPPELPPDADGDSRAPVIIAGNAICQAIGTLFFLARVYSRVILIGSWEREDTALVLAWVLALANSIMQYVQVDLGAGQHLSWMLAHEPSDLVASQKFAYVSQLLVLGALALPKLSICLTYLRIFCPSNDDWGRRAIKGLIVVLLVPLIPFFWLSIFQCKPISAYWDEGRPASKCYEDISGLYANGALNVFVDMALIVIVLPRVLQLHLNLRQKWMLVGIVTLGFLAAIAGAVRVTRVGTTVTKANFDATWDMYDISTWTSIEIYVSLICASAPGCKPLVSKLLPKLLGSSLASHESTTWIQSFPPGSVELNLSKQRRETIGSARVRRNTHDSILEEAEGPYTEFGRGLDSASFDGHSKDEDDDRMSKISETSVSVVQHTDAR</sequence>
<evidence type="ECO:0000256" key="5">
    <source>
        <dbReference type="ARBA" id="ARBA00038359"/>
    </source>
</evidence>
<feature type="transmembrane region" description="Helical" evidence="7">
    <location>
        <begin position="200"/>
        <end position="219"/>
    </location>
</feature>
<name>A0A6A5TGD2_9PLEO</name>
<reference evidence="9" key="1">
    <citation type="journal article" date="2020" name="Stud. Mycol.">
        <title>101 Dothideomycetes genomes: a test case for predicting lifestyles and emergence of pathogens.</title>
        <authorList>
            <person name="Haridas S."/>
            <person name="Albert R."/>
            <person name="Binder M."/>
            <person name="Bloem J."/>
            <person name="Labutti K."/>
            <person name="Salamov A."/>
            <person name="Andreopoulos B."/>
            <person name="Baker S."/>
            <person name="Barry K."/>
            <person name="Bills G."/>
            <person name="Bluhm B."/>
            <person name="Cannon C."/>
            <person name="Castanera R."/>
            <person name="Culley D."/>
            <person name="Daum C."/>
            <person name="Ezra D."/>
            <person name="Gonzalez J."/>
            <person name="Henrissat B."/>
            <person name="Kuo A."/>
            <person name="Liang C."/>
            <person name="Lipzen A."/>
            <person name="Lutzoni F."/>
            <person name="Magnuson J."/>
            <person name="Mondo S."/>
            <person name="Nolan M."/>
            <person name="Ohm R."/>
            <person name="Pangilinan J."/>
            <person name="Park H.-J."/>
            <person name="Ramirez L."/>
            <person name="Alfaro M."/>
            <person name="Sun H."/>
            <person name="Tritt A."/>
            <person name="Yoshinaga Y."/>
            <person name="Zwiers L.-H."/>
            <person name="Turgeon B."/>
            <person name="Goodwin S."/>
            <person name="Spatafora J."/>
            <person name="Crous P."/>
            <person name="Grigoriev I."/>
        </authorList>
    </citation>
    <scope>NUCLEOTIDE SEQUENCE</scope>
    <source>
        <strain evidence="9">CBS 675.92</strain>
    </source>
</reference>
<dbReference type="EMBL" id="ML977023">
    <property type="protein sequence ID" value="KAF1950702.1"/>
    <property type="molecule type" value="Genomic_DNA"/>
</dbReference>
<keyword evidence="10" id="KW-1185">Reference proteome</keyword>
<evidence type="ECO:0000256" key="7">
    <source>
        <dbReference type="SAM" id="Phobius"/>
    </source>
</evidence>
<evidence type="ECO:0000256" key="6">
    <source>
        <dbReference type="SAM" id="MobiDB-lite"/>
    </source>
</evidence>
<feature type="transmembrane region" description="Helical" evidence="7">
    <location>
        <begin position="150"/>
        <end position="170"/>
    </location>
</feature>
<organism evidence="9 10">
    <name type="scientific">Byssothecium circinans</name>
    <dbReference type="NCBI Taxonomy" id="147558"/>
    <lineage>
        <taxon>Eukaryota</taxon>
        <taxon>Fungi</taxon>
        <taxon>Dikarya</taxon>
        <taxon>Ascomycota</taxon>
        <taxon>Pezizomycotina</taxon>
        <taxon>Dothideomycetes</taxon>
        <taxon>Pleosporomycetidae</taxon>
        <taxon>Pleosporales</taxon>
        <taxon>Massarineae</taxon>
        <taxon>Massarinaceae</taxon>
        <taxon>Byssothecium</taxon>
    </lineage>
</organism>
<feature type="transmembrane region" description="Helical" evidence="7">
    <location>
        <begin position="231"/>
        <end position="250"/>
    </location>
</feature>
<keyword evidence="2 7" id="KW-0812">Transmembrane</keyword>
<keyword evidence="3 7" id="KW-1133">Transmembrane helix</keyword>
<dbReference type="InterPro" id="IPR049326">
    <property type="entry name" value="Rhodopsin_dom_fungi"/>
</dbReference>
<proteinExistence type="inferred from homology"/>
<dbReference type="GO" id="GO:0016020">
    <property type="term" value="C:membrane"/>
    <property type="evidence" value="ECO:0007669"/>
    <property type="project" value="UniProtKB-SubCell"/>
</dbReference>
<comment type="subcellular location">
    <subcellularLocation>
        <location evidence="1">Membrane</location>
        <topology evidence="1">Multi-pass membrane protein</topology>
    </subcellularLocation>
</comment>
<keyword evidence="4 7" id="KW-0472">Membrane</keyword>
<dbReference type="PANTHER" id="PTHR33048">
    <property type="entry name" value="PTH11-LIKE INTEGRAL MEMBRANE PROTEIN (AFU_ORTHOLOGUE AFUA_5G11245)"/>
    <property type="match status" value="1"/>
</dbReference>
<dbReference type="OrthoDB" id="444631at2759"/>
<feature type="domain" description="Rhodopsin" evidence="8">
    <location>
        <begin position="50"/>
        <end position="296"/>
    </location>
</feature>
<feature type="transmembrane region" description="Helical" evidence="7">
    <location>
        <begin position="112"/>
        <end position="138"/>
    </location>
</feature>
<accession>A0A6A5TGD2</accession>
<evidence type="ECO:0000313" key="9">
    <source>
        <dbReference type="EMBL" id="KAF1950702.1"/>
    </source>
</evidence>
<feature type="transmembrane region" description="Helical" evidence="7">
    <location>
        <begin position="32"/>
        <end position="54"/>
    </location>
</feature>